<keyword evidence="5" id="KW-0444">Lipid biosynthesis</keyword>
<keyword evidence="6 13" id="KW-0812">Transmembrane</keyword>
<dbReference type="GO" id="GO:0030497">
    <property type="term" value="P:fatty acid elongation"/>
    <property type="evidence" value="ECO:0007669"/>
    <property type="project" value="TreeGrafter"/>
</dbReference>
<keyword evidence="14" id="KW-0732">Signal</keyword>
<feature type="signal peptide" evidence="14">
    <location>
        <begin position="1"/>
        <end position="20"/>
    </location>
</feature>
<organism evidence="15 16">
    <name type="scientific">Prymnesium parvum</name>
    <name type="common">Toxic golden alga</name>
    <dbReference type="NCBI Taxonomy" id="97485"/>
    <lineage>
        <taxon>Eukaryota</taxon>
        <taxon>Haptista</taxon>
        <taxon>Haptophyta</taxon>
        <taxon>Prymnesiophyceae</taxon>
        <taxon>Prymnesiales</taxon>
        <taxon>Prymnesiaceae</taxon>
        <taxon>Prymnesium</taxon>
    </lineage>
</organism>
<evidence type="ECO:0000256" key="14">
    <source>
        <dbReference type="SAM" id="SignalP"/>
    </source>
</evidence>
<proteinExistence type="inferred from homology"/>
<evidence type="ECO:0000256" key="4">
    <source>
        <dbReference type="ARBA" id="ARBA00013122"/>
    </source>
</evidence>
<dbReference type="PANTHER" id="PTHR11035:SF35">
    <property type="entry name" value="VERY-LONG-CHAIN (3R)-3-HYDROXYACYL-COA DEHYDRATASE"/>
    <property type="match status" value="1"/>
</dbReference>
<comment type="pathway">
    <text evidence="2">Lipid metabolism; fatty acid biosynthesis.</text>
</comment>
<keyword evidence="8 13" id="KW-1133">Transmembrane helix</keyword>
<evidence type="ECO:0000256" key="7">
    <source>
        <dbReference type="ARBA" id="ARBA00022832"/>
    </source>
</evidence>
<accession>A0AB34JZU9</accession>
<sequence length="705" mass="73704">MPWQVLLNALAFASWAATTALLLADLSGGAEVSATTLLAAAASEAFCLVEVFQIAIGVLRGRLLLGVDIHATRVLILSAVLPRARASRAATLVLLAWTATELCRYPMILFAKAAPPRAAAALRRARFLAPLLTFPLGAAAEAWATHLVLPQLSGLALYAAFLVFPNNLLGGPAVYPGMVRKALAEFRPAREPKRKAEEGVQFPRNPEGRRSTADAAKRVWAAAAAPLDASLGARLAAERQWRARYAAHVLALAEASAASAGGAVRSAEAGLDALHAAFDFVRDGAASPLREAMAAPAARRRLHSARVCGAGGAPPAAGVPYEGRVLSGDALRAQLRCWREYGCVEPRGAEAMAAAADDAMADMRAHCVVCLGATSALGPLRALLRQGATVVAVARGSPAVWRGLMEEARRAAGSLLLPTRAPLPQAATIDDIAAAAGCDLLTDTPEIAAWLEETIRTLALPTTIGVYAYLDGEDHVRVSVACDAVVRQLCAARGLGRLSLAYIQTPSLPYLIPADAHAASRAAYARSPFRWLRLRANARAPVRGDGGALRYVHEGTIPLQGPNYALAKTAQLWRAVVARHEGLAVSVNIAPAARTASMVTPSATNPNAALVALGLDAMTRVPPCVVLDADTVAACMALLLVHDIKAPHAPAEPDGGFAMAHPWEVAAAQAFHGGTFRVGVAVQLVPYCGMLGALLFGPRKRPTPQ</sequence>
<dbReference type="InterPro" id="IPR007482">
    <property type="entry name" value="Tyr_Pase-like_PTPLA"/>
</dbReference>
<reference evidence="15 16" key="1">
    <citation type="journal article" date="2024" name="Science">
        <title>Giant polyketide synthase enzymes in the biosynthesis of giant marine polyether toxins.</title>
        <authorList>
            <person name="Fallon T.R."/>
            <person name="Shende V.V."/>
            <person name="Wierzbicki I.H."/>
            <person name="Pendleton A.L."/>
            <person name="Watervoot N.F."/>
            <person name="Auber R.P."/>
            <person name="Gonzalez D.J."/>
            <person name="Wisecaver J.H."/>
            <person name="Moore B.S."/>
        </authorList>
    </citation>
    <scope>NUCLEOTIDE SEQUENCE [LARGE SCALE GENOMIC DNA]</scope>
    <source>
        <strain evidence="15 16">12B1</strain>
    </source>
</reference>
<evidence type="ECO:0000256" key="5">
    <source>
        <dbReference type="ARBA" id="ARBA00022516"/>
    </source>
</evidence>
<evidence type="ECO:0000256" key="12">
    <source>
        <dbReference type="ARBA" id="ARBA00023239"/>
    </source>
</evidence>
<keyword evidence="16" id="KW-1185">Reference proteome</keyword>
<dbReference type="EC" id="4.2.1.134" evidence="4"/>
<protein>
    <recommendedName>
        <fullName evidence="4">very-long-chain (3R)-3-hydroxyacyl-CoA dehydratase</fullName>
        <ecNumber evidence="4">4.2.1.134</ecNumber>
    </recommendedName>
</protein>
<evidence type="ECO:0000256" key="11">
    <source>
        <dbReference type="ARBA" id="ARBA00023160"/>
    </source>
</evidence>
<evidence type="ECO:0000256" key="3">
    <source>
        <dbReference type="ARBA" id="ARBA00007811"/>
    </source>
</evidence>
<keyword evidence="12" id="KW-0456">Lyase</keyword>
<evidence type="ECO:0000313" key="15">
    <source>
        <dbReference type="EMBL" id="KAL1526412.1"/>
    </source>
</evidence>
<keyword evidence="10 13" id="KW-0472">Membrane</keyword>
<dbReference type="Proteomes" id="UP001515480">
    <property type="component" value="Unassembled WGS sequence"/>
</dbReference>
<dbReference type="GO" id="GO:0005789">
    <property type="term" value="C:endoplasmic reticulum membrane"/>
    <property type="evidence" value="ECO:0007669"/>
    <property type="project" value="TreeGrafter"/>
</dbReference>
<dbReference type="Pfam" id="PF04387">
    <property type="entry name" value="PTPLA"/>
    <property type="match status" value="1"/>
</dbReference>
<feature type="transmembrane region" description="Helical" evidence="13">
    <location>
        <begin position="39"/>
        <end position="59"/>
    </location>
</feature>
<dbReference type="GO" id="GO:0042761">
    <property type="term" value="P:very long-chain fatty acid biosynthetic process"/>
    <property type="evidence" value="ECO:0007669"/>
    <property type="project" value="TreeGrafter"/>
</dbReference>
<dbReference type="GO" id="GO:0030148">
    <property type="term" value="P:sphingolipid biosynthetic process"/>
    <property type="evidence" value="ECO:0007669"/>
    <property type="project" value="TreeGrafter"/>
</dbReference>
<feature type="chain" id="PRO_5044250903" description="very-long-chain (3R)-3-hydroxyacyl-CoA dehydratase" evidence="14">
    <location>
        <begin position="21"/>
        <end position="705"/>
    </location>
</feature>
<dbReference type="PANTHER" id="PTHR11035">
    <property type="entry name" value="VERY-LONG-CHAIN (3R)-3-HYDROXYACYL-COA DEHYDRATASE"/>
    <property type="match status" value="1"/>
</dbReference>
<evidence type="ECO:0000256" key="8">
    <source>
        <dbReference type="ARBA" id="ARBA00022989"/>
    </source>
</evidence>
<dbReference type="GO" id="GO:0102158">
    <property type="term" value="F:very-long-chain (3R)-3-hydroxyacyl-CoA dehydratase activity"/>
    <property type="evidence" value="ECO:0007669"/>
    <property type="project" value="UniProtKB-EC"/>
</dbReference>
<keyword evidence="7" id="KW-0276">Fatty acid metabolism</keyword>
<name>A0AB34JZU9_PRYPA</name>
<evidence type="ECO:0000313" key="16">
    <source>
        <dbReference type="Proteomes" id="UP001515480"/>
    </source>
</evidence>
<evidence type="ECO:0000256" key="10">
    <source>
        <dbReference type="ARBA" id="ARBA00023136"/>
    </source>
</evidence>
<comment type="similarity">
    <text evidence="3">Belongs to the very long-chain fatty acids dehydratase HACD family.</text>
</comment>
<comment type="subcellular location">
    <subcellularLocation>
        <location evidence="1">Membrane</location>
        <topology evidence="1">Multi-pass membrane protein</topology>
    </subcellularLocation>
</comment>
<keyword evidence="11" id="KW-0275">Fatty acid biosynthesis</keyword>
<evidence type="ECO:0000256" key="2">
    <source>
        <dbReference type="ARBA" id="ARBA00005194"/>
    </source>
</evidence>
<gene>
    <name evidence="15" type="ORF">AB1Y20_015124</name>
</gene>
<dbReference type="EMBL" id="JBGBPQ010000003">
    <property type="protein sequence ID" value="KAL1526412.1"/>
    <property type="molecule type" value="Genomic_DNA"/>
</dbReference>
<evidence type="ECO:0000256" key="1">
    <source>
        <dbReference type="ARBA" id="ARBA00004141"/>
    </source>
</evidence>
<comment type="caution">
    <text evidence="15">The sequence shown here is derived from an EMBL/GenBank/DDBJ whole genome shotgun (WGS) entry which is preliminary data.</text>
</comment>
<keyword evidence="9" id="KW-0443">Lipid metabolism</keyword>
<evidence type="ECO:0000256" key="6">
    <source>
        <dbReference type="ARBA" id="ARBA00022692"/>
    </source>
</evidence>
<evidence type="ECO:0000256" key="13">
    <source>
        <dbReference type="SAM" id="Phobius"/>
    </source>
</evidence>
<dbReference type="AlphaFoldDB" id="A0AB34JZU9"/>
<evidence type="ECO:0000256" key="9">
    <source>
        <dbReference type="ARBA" id="ARBA00023098"/>
    </source>
</evidence>
<feature type="transmembrane region" description="Helical" evidence="13">
    <location>
        <begin position="127"/>
        <end position="149"/>
    </location>
</feature>